<name>A0A0F9QWN0_9ZZZZ</name>
<gene>
    <name evidence="1" type="ORF">LCGC14_0964940</name>
</gene>
<dbReference type="EMBL" id="LAZR01003510">
    <property type="protein sequence ID" value="KKN17536.1"/>
    <property type="molecule type" value="Genomic_DNA"/>
</dbReference>
<dbReference type="AlphaFoldDB" id="A0A0F9QWN0"/>
<organism evidence="1">
    <name type="scientific">marine sediment metagenome</name>
    <dbReference type="NCBI Taxonomy" id="412755"/>
    <lineage>
        <taxon>unclassified sequences</taxon>
        <taxon>metagenomes</taxon>
        <taxon>ecological metagenomes</taxon>
    </lineage>
</organism>
<evidence type="ECO:0000313" key="1">
    <source>
        <dbReference type="EMBL" id="KKN17536.1"/>
    </source>
</evidence>
<comment type="caution">
    <text evidence="1">The sequence shown here is derived from an EMBL/GenBank/DDBJ whole genome shotgun (WGS) entry which is preliminary data.</text>
</comment>
<accession>A0A0F9QWN0</accession>
<reference evidence="1" key="1">
    <citation type="journal article" date="2015" name="Nature">
        <title>Complex archaea that bridge the gap between prokaryotes and eukaryotes.</title>
        <authorList>
            <person name="Spang A."/>
            <person name="Saw J.H."/>
            <person name="Jorgensen S.L."/>
            <person name="Zaremba-Niedzwiedzka K."/>
            <person name="Martijn J."/>
            <person name="Lind A.E."/>
            <person name="van Eijk R."/>
            <person name="Schleper C."/>
            <person name="Guy L."/>
            <person name="Ettema T.J."/>
        </authorList>
    </citation>
    <scope>NUCLEOTIDE SEQUENCE</scope>
</reference>
<protein>
    <submittedName>
        <fullName evidence="1">Uncharacterized protein</fullName>
    </submittedName>
</protein>
<sequence>MTNLEALTLMNCRAHEGLDGWYFPCGLEIEYRFAELEALRHEDEAPFLALFSSADMVTLAHQRHHDEAHNELDIWHLVEVIDPQGEICEMWCECIWQDTQWQFTPLFAKCPHLAGGTEYS</sequence>
<proteinExistence type="predicted"/>